<dbReference type="PANTHER" id="PTHR42723:SF1">
    <property type="entry name" value="CHLOROPHYLL SYNTHASE, CHLOROPLASTIC"/>
    <property type="match status" value="1"/>
</dbReference>
<dbReference type="InterPro" id="IPR011799">
    <property type="entry name" value="ChlG"/>
</dbReference>
<dbReference type="PANTHER" id="PTHR42723">
    <property type="entry name" value="CHLOROPHYLL SYNTHASE"/>
    <property type="match status" value="1"/>
</dbReference>
<evidence type="ECO:0000256" key="2">
    <source>
        <dbReference type="ARBA" id="ARBA00022692"/>
    </source>
</evidence>
<dbReference type="Pfam" id="PF01040">
    <property type="entry name" value="UbiA"/>
    <property type="match status" value="1"/>
</dbReference>
<dbReference type="Gene3D" id="1.10.357.140">
    <property type="entry name" value="UbiA prenyltransferase"/>
    <property type="match status" value="1"/>
</dbReference>
<evidence type="ECO:0000313" key="9">
    <source>
        <dbReference type="Proteomes" id="UP001190700"/>
    </source>
</evidence>
<evidence type="ECO:0000256" key="1">
    <source>
        <dbReference type="ARBA" id="ARBA00004141"/>
    </source>
</evidence>
<dbReference type="NCBIfam" id="TIGR02056">
    <property type="entry name" value="ChlG"/>
    <property type="match status" value="1"/>
</dbReference>
<comment type="subcellular location">
    <subcellularLocation>
        <location evidence="1">Membrane</location>
        <topology evidence="1">Multi-pass membrane protein</topology>
    </subcellularLocation>
</comment>
<dbReference type="NCBIfam" id="TIGR01476">
    <property type="entry name" value="chlor_syn_BchG"/>
    <property type="match status" value="1"/>
</dbReference>
<evidence type="ECO:0000256" key="5">
    <source>
        <dbReference type="ARBA" id="ARBA00023171"/>
    </source>
</evidence>
<dbReference type="Proteomes" id="UP001190700">
    <property type="component" value="Unassembled WGS sequence"/>
</dbReference>
<dbReference type="NCBIfam" id="NF005742">
    <property type="entry name" value="PRK07566.1"/>
    <property type="match status" value="1"/>
</dbReference>
<dbReference type="InterPro" id="IPR000537">
    <property type="entry name" value="UbiA_prenyltransferase"/>
</dbReference>
<protein>
    <recommendedName>
        <fullName evidence="10">Chlorophyll synthase</fullName>
    </recommendedName>
</protein>
<dbReference type="InterPro" id="IPR044878">
    <property type="entry name" value="UbiA_sf"/>
</dbReference>
<feature type="transmembrane region" description="Helical" evidence="7">
    <location>
        <begin position="260"/>
        <end position="278"/>
    </location>
</feature>
<dbReference type="InterPro" id="IPR006372">
    <property type="entry name" value="Chl_synth"/>
</dbReference>
<evidence type="ECO:0008006" key="10">
    <source>
        <dbReference type="Google" id="ProtNLM"/>
    </source>
</evidence>
<evidence type="ECO:0000256" key="4">
    <source>
        <dbReference type="ARBA" id="ARBA00023136"/>
    </source>
</evidence>
<keyword evidence="9" id="KW-1185">Reference proteome</keyword>
<feature type="transmembrane region" description="Helical" evidence="7">
    <location>
        <begin position="285"/>
        <end position="306"/>
    </location>
</feature>
<keyword evidence="5" id="KW-0149">Chlorophyll biosynthesis</keyword>
<dbReference type="EMBL" id="LGRX02002705">
    <property type="protein sequence ID" value="KAK3283621.1"/>
    <property type="molecule type" value="Genomic_DNA"/>
</dbReference>
<keyword evidence="3 7" id="KW-1133">Transmembrane helix</keyword>
<dbReference type="InterPro" id="IPR050475">
    <property type="entry name" value="Prenyltransferase_related"/>
</dbReference>
<dbReference type="AlphaFoldDB" id="A0AAE0LFL0"/>
<keyword evidence="4 7" id="KW-0472">Membrane</keyword>
<comment type="caution">
    <text evidence="8">The sequence shown here is derived from an EMBL/GenBank/DDBJ whole genome shotgun (WGS) entry which is preliminary data.</text>
</comment>
<feature type="transmembrane region" description="Helical" evidence="7">
    <location>
        <begin position="391"/>
        <end position="409"/>
    </location>
</feature>
<feature type="region of interest" description="Disordered" evidence="6">
    <location>
        <begin position="1"/>
        <end position="31"/>
    </location>
</feature>
<evidence type="ECO:0000256" key="3">
    <source>
        <dbReference type="ARBA" id="ARBA00022989"/>
    </source>
</evidence>
<name>A0AAE0LFL0_9CHLO</name>
<evidence type="ECO:0000256" key="6">
    <source>
        <dbReference type="SAM" id="MobiDB-lite"/>
    </source>
</evidence>
<gene>
    <name evidence="8" type="ORF">CYMTET_8707</name>
</gene>
<accession>A0AAE0LFL0</accession>
<evidence type="ECO:0000256" key="7">
    <source>
        <dbReference type="SAM" id="Phobius"/>
    </source>
</evidence>
<proteinExistence type="predicted"/>
<dbReference type="GO" id="GO:0015995">
    <property type="term" value="P:chlorophyll biosynthetic process"/>
    <property type="evidence" value="ECO:0007669"/>
    <property type="project" value="UniProtKB-KW"/>
</dbReference>
<feature type="transmembrane region" description="Helical" evidence="7">
    <location>
        <begin position="359"/>
        <end position="379"/>
    </location>
</feature>
<organism evidence="8 9">
    <name type="scientific">Cymbomonas tetramitiformis</name>
    <dbReference type="NCBI Taxonomy" id="36881"/>
    <lineage>
        <taxon>Eukaryota</taxon>
        <taxon>Viridiplantae</taxon>
        <taxon>Chlorophyta</taxon>
        <taxon>Pyramimonadophyceae</taxon>
        <taxon>Pyramimonadales</taxon>
        <taxon>Pyramimonadaceae</taxon>
        <taxon>Cymbomonas</taxon>
    </lineage>
</organism>
<sequence length="414" mass="44673">MTSMAKSIGAVNGVKVSPAQQKSAKRVHRSLSITHTKAVSARCHLTGTKLTKAPLGGRQDRFKLSVKAEDTKEEGKDGAASDAEEVDNVLLGVGGSSDVQQLLGFRQTKSSEELPKWKIQIQLMKPGTWVPVCWGVMCGAAASGNFQWFQAFPRDLLEVFACIVLSGPCLTGFTQVINDWYDREIDAINEPNRPIPSGRINGTDVAVQAGVLLVGGWALALKLDQLRGHEFPTLFLIALFGTFVSYIYSAPPLKLKANGWQGTYALGASYIALPWWAGQATFGELSLEIILVTLAYSVAGLGIAIVNDFKSIEGDTALGLKSLPVQFGVDTAKWITVATIDGFQIAIVAWLYSIGSEGYANVLALLILPQIYAQFKYFIPDPVKNDVKYQASAQPFLVLGILTAALAVGHNPYH</sequence>
<dbReference type="GO" id="GO:0016020">
    <property type="term" value="C:membrane"/>
    <property type="evidence" value="ECO:0007669"/>
    <property type="project" value="UniProtKB-SubCell"/>
</dbReference>
<evidence type="ECO:0000313" key="8">
    <source>
        <dbReference type="EMBL" id="KAK3283621.1"/>
    </source>
</evidence>
<feature type="transmembrane region" description="Helical" evidence="7">
    <location>
        <begin position="231"/>
        <end position="248"/>
    </location>
</feature>
<keyword evidence="2 7" id="KW-0812">Transmembrane</keyword>
<dbReference type="GO" id="GO:0046408">
    <property type="term" value="F:chlorophyll synthetase activity"/>
    <property type="evidence" value="ECO:0007669"/>
    <property type="project" value="InterPro"/>
</dbReference>
<reference evidence="8 9" key="1">
    <citation type="journal article" date="2015" name="Genome Biol. Evol.">
        <title>Comparative Genomics of a Bacterivorous Green Alga Reveals Evolutionary Causalities and Consequences of Phago-Mixotrophic Mode of Nutrition.</title>
        <authorList>
            <person name="Burns J.A."/>
            <person name="Paasch A."/>
            <person name="Narechania A."/>
            <person name="Kim E."/>
        </authorList>
    </citation>
    <scope>NUCLEOTIDE SEQUENCE [LARGE SCALE GENOMIC DNA]</scope>
    <source>
        <strain evidence="8 9">PLY_AMNH</strain>
    </source>
</reference>
<dbReference type="CDD" id="cd13958">
    <property type="entry name" value="PT_UbiA_chlorophyll"/>
    <property type="match status" value="1"/>
</dbReference>